<accession>A0A1U7SNS4</accession>
<dbReference type="OrthoDB" id="5967390at2759"/>
<evidence type="ECO:0000256" key="6">
    <source>
        <dbReference type="ARBA" id="ARBA00023136"/>
    </source>
</evidence>
<keyword evidence="8" id="KW-0807">Transducer</keyword>
<feature type="transmembrane region" description="Helical" evidence="9">
    <location>
        <begin position="196"/>
        <end position="221"/>
    </location>
</feature>
<feature type="transmembrane region" description="Helical" evidence="9">
    <location>
        <begin position="113"/>
        <end position="137"/>
    </location>
</feature>
<evidence type="ECO:0000256" key="9">
    <source>
        <dbReference type="SAM" id="Phobius"/>
    </source>
</evidence>
<keyword evidence="2" id="KW-1003">Cell membrane</keyword>
<dbReference type="KEGG" id="asn:102384885"/>
<dbReference type="InterPro" id="IPR017452">
    <property type="entry name" value="GPCR_Rhodpsn_7TM"/>
</dbReference>
<evidence type="ECO:0000256" key="5">
    <source>
        <dbReference type="ARBA" id="ARBA00023040"/>
    </source>
</evidence>
<dbReference type="AlphaFoldDB" id="A0A1U7SNS4"/>
<dbReference type="InterPro" id="IPR000276">
    <property type="entry name" value="GPCR_Rhodpsn"/>
</dbReference>
<comment type="subcellular location">
    <subcellularLocation>
        <location evidence="1">Cell membrane</location>
        <topology evidence="1">Multi-pass membrane protein</topology>
    </subcellularLocation>
</comment>
<feature type="transmembrane region" description="Helical" evidence="9">
    <location>
        <begin position="38"/>
        <end position="60"/>
    </location>
</feature>
<keyword evidence="6 9" id="KW-0472">Membrane</keyword>
<dbReference type="PANTHER" id="PTHR24231:SF15">
    <property type="entry name" value="2-OXOGLUTARATE RECEPTOR 1"/>
    <property type="match status" value="1"/>
</dbReference>
<dbReference type="Gene3D" id="1.20.1070.10">
    <property type="entry name" value="Rhodopsin 7-helix transmembrane proteins"/>
    <property type="match status" value="1"/>
</dbReference>
<name>A0A1U7SNS4_ALLSI</name>
<keyword evidence="7" id="KW-0675">Receptor</keyword>
<dbReference type="PROSITE" id="PS50262">
    <property type="entry name" value="G_PROTEIN_RECEP_F1_2"/>
    <property type="match status" value="1"/>
</dbReference>
<dbReference type="PRINTS" id="PR01157">
    <property type="entry name" value="P2YPURNOCPTR"/>
</dbReference>
<dbReference type="GO" id="GO:0004930">
    <property type="term" value="F:G protein-coupled receptor activity"/>
    <property type="evidence" value="ECO:0007669"/>
    <property type="project" value="UniProtKB-KW"/>
</dbReference>
<feature type="transmembrane region" description="Helical" evidence="9">
    <location>
        <begin position="72"/>
        <end position="93"/>
    </location>
</feature>
<feature type="transmembrane region" description="Helical" evidence="9">
    <location>
        <begin position="242"/>
        <end position="260"/>
    </location>
</feature>
<keyword evidence="3 9" id="KW-0812">Transmembrane</keyword>
<feature type="domain" description="G-protein coupled receptors family 1 profile" evidence="10">
    <location>
        <begin position="50"/>
        <end position="302"/>
    </location>
</feature>
<dbReference type="Pfam" id="PF00001">
    <property type="entry name" value="7tm_1"/>
    <property type="match status" value="1"/>
</dbReference>
<dbReference type="PRINTS" id="PR00237">
    <property type="entry name" value="GPCRRHODOPSN"/>
</dbReference>
<protein>
    <submittedName>
        <fullName evidence="12">2-oxoglutarate receptor 1-like</fullName>
    </submittedName>
</protein>
<gene>
    <name evidence="12" type="primary">LOC102384885</name>
</gene>
<reference evidence="12" key="1">
    <citation type="submission" date="2025-08" db="UniProtKB">
        <authorList>
            <consortium name="RefSeq"/>
        </authorList>
    </citation>
    <scope>IDENTIFICATION</scope>
</reference>
<evidence type="ECO:0000256" key="8">
    <source>
        <dbReference type="ARBA" id="ARBA00023224"/>
    </source>
</evidence>
<keyword evidence="11" id="KW-1185">Reference proteome</keyword>
<dbReference type="PANTHER" id="PTHR24231">
    <property type="entry name" value="PURINOCEPTOR-RELATED G-PROTEIN COUPLED RECEPTOR"/>
    <property type="match status" value="1"/>
</dbReference>
<dbReference type="GO" id="GO:0005886">
    <property type="term" value="C:plasma membrane"/>
    <property type="evidence" value="ECO:0007669"/>
    <property type="project" value="UniProtKB-SubCell"/>
</dbReference>
<keyword evidence="4 9" id="KW-1133">Transmembrane helix</keyword>
<evidence type="ECO:0000313" key="11">
    <source>
        <dbReference type="Proteomes" id="UP000189705"/>
    </source>
</evidence>
<evidence type="ECO:0000256" key="3">
    <source>
        <dbReference type="ARBA" id="ARBA00022692"/>
    </source>
</evidence>
<keyword evidence="5" id="KW-0297">G-protein coupled receptor</keyword>
<dbReference type="RefSeq" id="XP_006033891.1">
    <property type="nucleotide sequence ID" value="XM_006033829.1"/>
</dbReference>
<organism evidence="11 12">
    <name type="scientific">Alligator sinensis</name>
    <name type="common">Chinese alligator</name>
    <dbReference type="NCBI Taxonomy" id="38654"/>
    <lineage>
        <taxon>Eukaryota</taxon>
        <taxon>Metazoa</taxon>
        <taxon>Chordata</taxon>
        <taxon>Craniata</taxon>
        <taxon>Vertebrata</taxon>
        <taxon>Euteleostomi</taxon>
        <taxon>Archelosauria</taxon>
        <taxon>Archosauria</taxon>
        <taxon>Crocodylia</taxon>
        <taxon>Alligatoridae</taxon>
        <taxon>Alligatorinae</taxon>
        <taxon>Alligator</taxon>
    </lineage>
</organism>
<feature type="transmembrane region" description="Helical" evidence="9">
    <location>
        <begin position="149"/>
        <end position="172"/>
    </location>
</feature>
<evidence type="ECO:0000256" key="2">
    <source>
        <dbReference type="ARBA" id="ARBA00022475"/>
    </source>
</evidence>
<evidence type="ECO:0000256" key="7">
    <source>
        <dbReference type="ARBA" id="ARBA00023170"/>
    </source>
</evidence>
<proteinExistence type="predicted"/>
<dbReference type="CDD" id="cd15375">
    <property type="entry name" value="7tmA_OXGR1"/>
    <property type="match status" value="1"/>
</dbReference>
<evidence type="ECO:0000256" key="1">
    <source>
        <dbReference type="ARBA" id="ARBA00004651"/>
    </source>
</evidence>
<dbReference type="Proteomes" id="UP000189705">
    <property type="component" value="Unplaced"/>
</dbReference>
<evidence type="ECO:0000256" key="4">
    <source>
        <dbReference type="ARBA" id="ARBA00022989"/>
    </source>
</evidence>
<evidence type="ECO:0000313" key="12">
    <source>
        <dbReference type="RefSeq" id="XP_006033891.1"/>
    </source>
</evidence>
<dbReference type="eggNOG" id="ENOG502QYYG">
    <property type="taxonomic scope" value="Eukaryota"/>
</dbReference>
<dbReference type="InParanoid" id="A0A1U7SNS4"/>
<dbReference type="GeneID" id="102384885"/>
<evidence type="ECO:0000259" key="10">
    <source>
        <dbReference type="PROSITE" id="PS50262"/>
    </source>
</evidence>
<dbReference type="SUPFAM" id="SSF81321">
    <property type="entry name" value="Family A G protein-coupled receptor-like"/>
    <property type="match status" value="1"/>
</dbReference>
<sequence length="330" mass="38340">MNMTAEDLANFTTLPIQANSFINCTEEDFLLMKYYISAFYGMIFVLCFPVNIVVIFMYFFKMRPWKSSTIIMLNLAITDLFYLTTLPFLIHYFANGNNWIFGNVMCKFIMFNFYFNMYSSILFLCCFSIFRYIVVLYPINWIFVHKKKWAMMACIVVWVISLGAVSPLGFLITTKKKQNRTICMDLTNVTNLNASWWYNLLLTVFAFLLPLLIVTLCYSAIIYTLDKGPNNHTSYKQKARKLAILILAVFYVCFLPFHIFRGVRIELQLYPVSCPIKTQILGIFTATKPLAALNVVGNLLLYVVMGGNFQRAVLSVLKFRTKKKSELERQ</sequence>